<evidence type="ECO:0000313" key="2">
    <source>
        <dbReference type="EMBL" id="MBJ7595251.1"/>
    </source>
</evidence>
<evidence type="ECO:0000256" key="1">
    <source>
        <dbReference type="SAM" id="MobiDB-lite"/>
    </source>
</evidence>
<feature type="compositionally biased region" description="Basic and acidic residues" evidence="1">
    <location>
        <begin position="8"/>
        <end position="20"/>
    </location>
</feature>
<reference evidence="2 3" key="1">
    <citation type="submission" date="2020-10" db="EMBL/GenBank/DDBJ databases">
        <title>Ca. Dormibacterota MAGs.</title>
        <authorList>
            <person name="Montgomery K."/>
        </authorList>
    </citation>
    <scope>NUCLEOTIDE SEQUENCE [LARGE SCALE GENOMIC DNA]</scope>
    <source>
        <strain evidence="2">SC8812_S17_18</strain>
    </source>
</reference>
<feature type="region of interest" description="Disordered" evidence="1">
    <location>
        <begin position="1"/>
        <end position="20"/>
    </location>
</feature>
<gene>
    <name evidence="2" type="ORF">JF886_10400</name>
</gene>
<proteinExistence type="predicted"/>
<feature type="region of interest" description="Disordered" evidence="1">
    <location>
        <begin position="80"/>
        <end position="105"/>
    </location>
</feature>
<comment type="caution">
    <text evidence="2">The sequence shown here is derived from an EMBL/GenBank/DDBJ whole genome shotgun (WGS) entry which is preliminary data.</text>
</comment>
<dbReference type="AlphaFoldDB" id="A0A934N435"/>
<accession>A0A934N435</accession>
<sequence>MDVIAVSSDDRQRAQRSHSEWPVDRVTLGFGIDSPRARMGSVHQRRLRSRHAAPVLGAGGVPGEPDNIPQYAAITSMPFGRPRAEDLPPGIDYLRKHPDTTFGRA</sequence>
<protein>
    <submittedName>
        <fullName evidence="2">Uncharacterized protein</fullName>
    </submittedName>
</protein>
<organism evidence="2 3">
    <name type="scientific">Candidatus Aeolococcus gillhamiae</name>
    <dbReference type="NCBI Taxonomy" id="3127015"/>
    <lineage>
        <taxon>Bacteria</taxon>
        <taxon>Bacillati</taxon>
        <taxon>Candidatus Dormiibacterota</taxon>
        <taxon>Candidatus Dormibacteria</taxon>
        <taxon>Candidatus Aeolococcales</taxon>
        <taxon>Candidatus Aeolococcaceae</taxon>
        <taxon>Candidatus Aeolococcus</taxon>
    </lineage>
</organism>
<dbReference type="EMBL" id="JAEKNS010000108">
    <property type="protein sequence ID" value="MBJ7595251.1"/>
    <property type="molecule type" value="Genomic_DNA"/>
</dbReference>
<dbReference type="Proteomes" id="UP000606991">
    <property type="component" value="Unassembled WGS sequence"/>
</dbReference>
<name>A0A934N435_9BACT</name>
<evidence type="ECO:0000313" key="3">
    <source>
        <dbReference type="Proteomes" id="UP000606991"/>
    </source>
</evidence>
<dbReference type="RefSeq" id="WP_337312189.1">
    <property type="nucleotide sequence ID" value="NZ_JAEKNS010000108.1"/>
</dbReference>